<protein>
    <recommendedName>
        <fullName evidence="5">Heme-binding protein 2</fullName>
    </recommendedName>
</protein>
<accession>A0A914AJE0</accession>
<dbReference type="EnsemblMetazoa" id="XM_038208177.1">
    <property type="protein sequence ID" value="XP_038064105.1"/>
    <property type="gene ID" value="LOC119734631"/>
</dbReference>
<feature type="chain" id="PRO_5036942255" description="Heme-binding protein 2" evidence="2">
    <location>
        <begin position="33"/>
        <end position="223"/>
    </location>
</feature>
<dbReference type="OrthoDB" id="6424451at2759"/>
<sequence>MSKWSGVLPRMAITQRSTLLLFALAWLGVCSSFTVIKDGASSLYFCKELDCPKFEEKYNSTAYQIRMYETSKWVSTTITGLDYQAATEEAFMKLFEYIEGENDQHVKIPMTVPVINRIQPGLGPVCASNFTVSFFVPFKFQSNTPKPTKKELFINTLGQEKVYVRVYHGFTNQTNFPKEAADLGDVLNSTQTYDKSYYYTAGYDSPFVSHDRHNEIWFIATDK</sequence>
<evidence type="ECO:0000256" key="1">
    <source>
        <dbReference type="ARBA" id="ARBA00009817"/>
    </source>
</evidence>
<organism evidence="3 4">
    <name type="scientific">Patiria miniata</name>
    <name type="common">Bat star</name>
    <name type="synonym">Asterina miniata</name>
    <dbReference type="NCBI Taxonomy" id="46514"/>
    <lineage>
        <taxon>Eukaryota</taxon>
        <taxon>Metazoa</taxon>
        <taxon>Echinodermata</taxon>
        <taxon>Eleutherozoa</taxon>
        <taxon>Asterozoa</taxon>
        <taxon>Asteroidea</taxon>
        <taxon>Valvatacea</taxon>
        <taxon>Valvatida</taxon>
        <taxon>Asterinidae</taxon>
        <taxon>Patiria</taxon>
    </lineage>
</organism>
<dbReference type="GeneID" id="119734631"/>
<dbReference type="PANTHER" id="PTHR11220">
    <property type="entry name" value="HEME-BINDING PROTEIN-RELATED"/>
    <property type="match status" value="1"/>
</dbReference>
<dbReference type="AlphaFoldDB" id="A0A914AJE0"/>
<comment type="similarity">
    <text evidence="1">Belongs to the HEBP family.</text>
</comment>
<dbReference type="SUPFAM" id="SSF55136">
    <property type="entry name" value="Probable bacterial effector-binding domain"/>
    <property type="match status" value="1"/>
</dbReference>
<dbReference type="InterPro" id="IPR011256">
    <property type="entry name" value="Reg_factor_effector_dom_sf"/>
</dbReference>
<reference evidence="3" key="1">
    <citation type="submission" date="2022-11" db="UniProtKB">
        <authorList>
            <consortium name="EnsemblMetazoa"/>
        </authorList>
    </citation>
    <scope>IDENTIFICATION</scope>
</reference>
<dbReference type="Gene3D" id="3.20.80.10">
    <property type="entry name" value="Regulatory factor, effector binding domain"/>
    <property type="match status" value="1"/>
</dbReference>
<dbReference type="Proteomes" id="UP000887568">
    <property type="component" value="Unplaced"/>
</dbReference>
<dbReference type="OMA" id="YEIRTYH"/>
<evidence type="ECO:0008006" key="5">
    <source>
        <dbReference type="Google" id="ProtNLM"/>
    </source>
</evidence>
<keyword evidence="4" id="KW-1185">Reference proteome</keyword>
<name>A0A914AJE0_PATMI</name>
<evidence type="ECO:0000313" key="4">
    <source>
        <dbReference type="Proteomes" id="UP000887568"/>
    </source>
</evidence>
<dbReference type="InterPro" id="IPR006917">
    <property type="entry name" value="SOUL_heme-bd"/>
</dbReference>
<dbReference type="FunFam" id="3.20.80.10:FF:000002">
    <property type="entry name" value="Heme-binding protein 2"/>
    <property type="match status" value="1"/>
</dbReference>
<evidence type="ECO:0000256" key="2">
    <source>
        <dbReference type="SAM" id="SignalP"/>
    </source>
</evidence>
<feature type="signal peptide" evidence="2">
    <location>
        <begin position="1"/>
        <end position="32"/>
    </location>
</feature>
<keyword evidence="2" id="KW-0732">Signal</keyword>
<dbReference type="Pfam" id="PF04832">
    <property type="entry name" value="SOUL"/>
    <property type="match status" value="1"/>
</dbReference>
<dbReference type="PANTHER" id="PTHR11220:SF1">
    <property type="entry name" value="HEME-BINDING PROTEIN 2"/>
    <property type="match status" value="1"/>
</dbReference>
<dbReference type="RefSeq" id="XP_038064105.1">
    <property type="nucleotide sequence ID" value="XM_038208177.1"/>
</dbReference>
<proteinExistence type="inferred from homology"/>
<evidence type="ECO:0000313" key="3">
    <source>
        <dbReference type="EnsemblMetazoa" id="XP_038064105.1"/>
    </source>
</evidence>